<dbReference type="EMBL" id="CP007790">
    <property type="protein sequence ID" value="AJK68101.1"/>
    <property type="molecule type" value="Genomic_DNA"/>
</dbReference>
<name>A0A0B6TTL1_9CORY</name>
<proteinExistence type="inferred from homology"/>
<feature type="domain" description="YetF C-terminal" evidence="8">
    <location>
        <begin position="90"/>
        <end position="155"/>
    </location>
</feature>
<dbReference type="HOGENOM" id="CLU_077149_3_3_11"/>
<evidence type="ECO:0000256" key="6">
    <source>
        <dbReference type="ARBA" id="ARBA00023136"/>
    </source>
</evidence>
<sequence>MWFSGLDPIIRILLVGTASYLILLVILRITGARSLAKLNAFDFTVTIALGSILATALTSADLSWASAATALGLLLGLQYVVARVLRAVPALRGAATASPVVIVRDGRMLEEGMRRARVGEAEVRQAARSGGYGDLGDVGAMIMETDGTLSVIGADAMGDRGTLEGLDS</sequence>
<feature type="transmembrane region" description="Helical" evidence="7">
    <location>
        <begin position="12"/>
        <end position="31"/>
    </location>
</feature>
<gene>
    <name evidence="9" type="ORF">B840_02365</name>
</gene>
<keyword evidence="4 7" id="KW-0812">Transmembrane</keyword>
<dbReference type="STRING" id="1224162.B840_02365"/>
<keyword evidence="3" id="KW-1003">Cell membrane</keyword>
<evidence type="ECO:0000256" key="7">
    <source>
        <dbReference type="SAM" id="Phobius"/>
    </source>
</evidence>
<protein>
    <recommendedName>
        <fullName evidence="8">YetF C-terminal domain-containing protein</fullName>
    </recommendedName>
</protein>
<comment type="similarity">
    <text evidence="2">Belongs to the UPF0702 family.</text>
</comment>
<dbReference type="PANTHER" id="PTHR34582:SF6">
    <property type="entry name" value="UPF0702 TRANSMEMBRANE PROTEIN YCAP"/>
    <property type="match status" value="1"/>
</dbReference>
<accession>A0A0B6TTL1</accession>
<dbReference type="PANTHER" id="PTHR34582">
    <property type="entry name" value="UPF0702 TRANSMEMBRANE PROTEIN YCAP"/>
    <property type="match status" value="1"/>
</dbReference>
<comment type="subcellular location">
    <subcellularLocation>
        <location evidence="1">Cell membrane</location>
        <topology evidence="1">Multi-pass membrane protein</topology>
    </subcellularLocation>
</comment>
<evidence type="ECO:0000313" key="9">
    <source>
        <dbReference type="EMBL" id="AJK68101.1"/>
    </source>
</evidence>
<keyword evidence="6 7" id="KW-0472">Membrane</keyword>
<evidence type="ECO:0000256" key="5">
    <source>
        <dbReference type="ARBA" id="ARBA00022989"/>
    </source>
</evidence>
<evidence type="ECO:0000256" key="2">
    <source>
        <dbReference type="ARBA" id="ARBA00006448"/>
    </source>
</evidence>
<dbReference type="GO" id="GO:0005886">
    <property type="term" value="C:plasma membrane"/>
    <property type="evidence" value="ECO:0007669"/>
    <property type="project" value="UniProtKB-SubCell"/>
</dbReference>
<dbReference type="InterPro" id="IPR023090">
    <property type="entry name" value="UPF0702_alpha/beta_dom_sf"/>
</dbReference>
<feature type="transmembrane region" description="Helical" evidence="7">
    <location>
        <begin position="38"/>
        <end position="57"/>
    </location>
</feature>
<dbReference type="InterPro" id="IPR007353">
    <property type="entry name" value="DUF421"/>
</dbReference>
<dbReference type="RefSeq" id="WP_042620794.1">
    <property type="nucleotide sequence ID" value="NZ_CP007790.1"/>
</dbReference>
<reference evidence="9 10" key="1">
    <citation type="submission" date="2014-05" db="EMBL/GenBank/DDBJ databases">
        <title>Complete genome sequence of Corynebacterium marinum DSM 44953.</title>
        <authorList>
            <person name="Schaffert L."/>
            <person name="Albersmeier A."/>
            <person name="Kalinowski J."/>
            <person name="Ruckert C."/>
        </authorList>
    </citation>
    <scope>NUCLEOTIDE SEQUENCE [LARGE SCALE GENOMIC DNA]</scope>
    <source>
        <strain evidence="9 10">DSM 44953</strain>
    </source>
</reference>
<keyword evidence="5 7" id="KW-1133">Transmembrane helix</keyword>
<evidence type="ECO:0000259" key="8">
    <source>
        <dbReference type="Pfam" id="PF04239"/>
    </source>
</evidence>
<evidence type="ECO:0000313" key="10">
    <source>
        <dbReference type="Proteomes" id="UP000031928"/>
    </source>
</evidence>
<evidence type="ECO:0000256" key="3">
    <source>
        <dbReference type="ARBA" id="ARBA00022475"/>
    </source>
</evidence>
<organism evidence="9 10">
    <name type="scientific">Corynebacterium marinum DSM 44953</name>
    <dbReference type="NCBI Taxonomy" id="1224162"/>
    <lineage>
        <taxon>Bacteria</taxon>
        <taxon>Bacillati</taxon>
        <taxon>Actinomycetota</taxon>
        <taxon>Actinomycetes</taxon>
        <taxon>Mycobacteriales</taxon>
        <taxon>Corynebacteriaceae</taxon>
        <taxon>Corynebacterium</taxon>
    </lineage>
</organism>
<keyword evidence="10" id="KW-1185">Reference proteome</keyword>
<evidence type="ECO:0000256" key="1">
    <source>
        <dbReference type="ARBA" id="ARBA00004651"/>
    </source>
</evidence>
<evidence type="ECO:0000256" key="4">
    <source>
        <dbReference type="ARBA" id="ARBA00022692"/>
    </source>
</evidence>
<dbReference type="AlphaFoldDB" id="A0A0B6TTL1"/>
<dbReference type="Pfam" id="PF04239">
    <property type="entry name" value="DUF421"/>
    <property type="match status" value="1"/>
</dbReference>
<dbReference type="Gene3D" id="3.30.240.20">
    <property type="entry name" value="bsu07140 like domains"/>
    <property type="match status" value="1"/>
</dbReference>
<dbReference type="Proteomes" id="UP000031928">
    <property type="component" value="Chromosome"/>
</dbReference>
<dbReference type="KEGG" id="cmq:B840_02365"/>
<feature type="transmembrane region" description="Helical" evidence="7">
    <location>
        <begin position="63"/>
        <end position="82"/>
    </location>
</feature>
<dbReference type="OrthoDB" id="9793799at2"/>